<accession>A0ABW4R641</accession>
<dbReference type="PANTHER" id="PTHR36504">
    <property type="entry name" value="LIPOPOLYSACCHARIDE EXPORT SYSTEM PROTEIN LPTA"/>
    <property type="match status" value="1"/>
</dbReference>
<keyword evidence="7" id="KW-1185">Reference proteome</keyword>
<evidence type="ECO:0000313" key="6">
    <source>
        <dbReference type="EMBL" id="MFD1881752.1"/>
    </source>
</evidence>
<dbReference type="Gene3D" id="2.60.450.10">
    <property type="entry name" value="Lipopolysaccharide (LPS) transport protein A like domain"/>
    <property type="match status" value="1"/>
</dbReference>
<keyword evidence="3" id="KW-0574">Periplasm</keyword>
<keyword evidence="2 4" id="KW-0732">Signal</keyword>
<dbReference type="InterPro" id="IPR005653">
    <property type="entry name" value="OstA-like_N"/>
</dbReference>
<sequence>MLRPLIICLALALAAGPAVAQQVAFGGIKADTKAPVEVTAESLQVQQADNTATFNGNVVIGQGAMRLTADKVKVVYAQGDRGRIQSLDATGNVTLVSGKDVAQAESGVYDVASGNVTLKGGVTLTQGQNILTGETMQVNLADGTANVSGRVRSILQPGGN</sequence>
<dbReference type="Proteomes" id="UP001597213">
    <property type="component" value="Unassembled WGS sequence"/>
</dbReference>
<dbReference type="InterPro" id="IPR052037">
    <property type="entry name" value="LPS_export_LptA"/>
</dbReference>
<comment type="caution">
    <text evidence="6">The sequence shown here is derived from an EMBL/GenBank/DDBJ whole genome shotgun (WGS) entry which is preliminary data.</text>
</comment>
<evidence type="ECO:0000259" key="5">
    <source>
        <dbReference type="Pfam" id="PF03968"/>
    </source>
</evidence>
<feature type="signal peptide" evidence="4">
    <location>
        <begin position="1"/>
        <end position="20"/>
    </location>
</feature>
<protein>
    <submittedName>
        <fullName evidence="6">Lipopolysaccharide transport periplasmic protein LptA</fullName>
    </submittedName>
</protein>
<reference evidence="7" key="1">
    <citation type="journal article" date="2019" name="Int. J. Syst. Evol. Microbiol.">
        <title>The Global Catalogue of Microorganisms (GCM) 10K type strain sequencing project: providing services to taxonomists for standard genome sequencing and annotation.</title>
        <authorList>
            <consortium name="The Broad Institute Genomics Platform"/>
            <consortium name="The Broad Institute Genome Sequencing Center for Infectious Disease"/>
            <person name="Wu L."/>
            <person name="Ma J."/>
        </authorList>
    </citation>
    <scope>NUCLEOTIDE SEQUENCE [LARGE SCALE GENOMIC DNA]</scope>
    <source>
        <strain evidence="7">CCUG 56029</strain>
    </source>
</reference>
<dbReference type="RefSeq" id="WP_379141869.1">
    <property type="nucleotide sequence ID" value="NZ_JBHUEN010000021.1"/>
</dbReference>
<dbReference type="InterPro" id="IPR014340">
    <property type="entry name" value="LptA"/>
</dbReference>
<evidence type="ECO:0000313" key="7">
    <source>
        <dbReference type="Proteomes" id="UP001597213"/>
    </source>
</evidence>
<evidence type="ECO:0000256" key="2">
    <source>
        <dbReference type="ARBA" id="ARBA00022729"/>
    </source>
</evidence>
<dbReference type="NCBIfam" id="TIGR03002">
    <property type="entry name" value="outer_YhbN_LptA"/>
    <property type="match status" value="1"/>
</dbReference>
<dbReference type="EMBL" id="JBHUEN010000021">
    <property type="protein sequence ID" value="MFD1881752.1"/>
    <property type="molecule type" value="Genomic_DNA"/>
</dbReference>
<evidence type="ECO:0000256" key="3">
    <source>
        <dbReference type="ARBA" id="ARBA00022764"/>
    </source>
</evidence>
<dbReference type="Pfam" id="PF03968">
    <property type="entry name" value="LptD_N"/>
    <property type="match status" value="1"/>
</dbReference>
<feature type="chain" id="PRO_5047305536" evidence="4">
    <location>
        <begin position="21"/>
        <end position="160"/>
    </location>
</feature>
<evidence type="ECO:0000256" key="4">
    <source>
        <dbReference type="SAM" id="SignalP"/>
    </source>
</evidence>
<gene>
    <name evidence="6" type="primary">lptA</name>
    <name evidence="6" type="ORF">ACFSCT_08505</name>
</gene>
<evidence type="ECO:0000256" key="1">
    <source>
        <dbReference type="ARBA" id="ARBA00022448"/>
    </source>
</evidence>
<keyword evidence="1" id="KW-0813">Transport</keyword>
<organism evidence="6 7">
    <name type="scientific">Paracoccus pacificus</name>
    <dbReference type="NCBI Taxonomy" id="1463598"/>
    <lineage>
        <taxon>Bacteria</taxon>
        <taxon>Pseudomonadati</taxon>
        <taxon>Pseudomonadota</taxon>
        <taxon>Alphaproteobacteria</taxon>
        <taxon>Rhodobacterales</taxon>
        <taxon>Paracoccaceae</taxon>
        <taxon>Paracoccus</taxon>
    </lineage>
</organism>
<name>A0ABW4R641_9RHOB</name>
<proteinExistence type="predicted"/>
<dbReference type="PANTHER" id="PTHR36504:SF1">
    <property type="entry name" value="LIPOPOLYSACCHARIDE EXPORT SYSTEM PROTEIN LPTA"/>
    <property type="match status" value="1"/>
</dbReference>
<feature type="domain" description="Organic solvent tolerance-like N-terminal" evidence="5">
    <location>
        <begin position="37"/>
        <end position="142"/>
    </location>
</feature>